<keyword evidence="20" id="KW-1185">Reference proteome</keyword>
<keyword evidence="14" id="KW-0175">Coiled coil</keyword>
<evidence type="ECO:0000259" key="16">
    <source>
        <dbReference type="PROSITE" id="PS50110"/>
    </source>
</evidence>
<dbReference type="Gene3D" id="3.30.565.10">
    <property type="entry name" value="Histidine kinase-like ATPase, C-terminal domain"/>
    <property type="match status" value="1"/>
</dbReference>
<keyword evidence="5" id="KW-0808">Transferase</keyword>
<dbReference type="SMART" id="SM00388">
    <property type="entry name" value="HisKA"/>
    <property type="match status" value="1"/>
</dbReference>
<sequence>MPQPTISLEGAYQSLFYNHPDAIVIIDTDGRYTDANPAAERIFGYPKQELVRLQPELLFSMEGGDLPAVLFAQALSGRPSAGEMLAAHKDGKRIYISVTYAPITSQSDVVGVYCLAKDVSPLVEARRHFEQAEEHLRKSEANLAQVQRAAGIGAWSSDVTEKQHRLISEHSLDFISVHSADQTATYLYASPSCASLLGYQPEELVGTSAYDYFHPDDVDLVNEYLTANLASAGVYTVAYRIRQKNGGYIWFESTGRYTYDADTGAIKEIVAISRDINDRKTAEQKLQESEQRYKSLFEYNPAAVYSFDLDGNYVTANSNLEAVSGYSKSELLTMSFEQIIRPEYLEDTRHHFDLAKQGIPQHYETCVIHKSGGFLDLHVTNVPIIVDDQVVGVYGIAYDITEEKSYLDQIEKLSYQHSLILNSVSEGIYGLDKEGRGMFINPAGADMFGVPMAQFIGAESHHTFHHTKPDGSACAVEDCPIFQTIKDGKSRVVQEDIFWRPDGSSFLAEYRVSPIIDNQTIKGAVVVFNDITTERDILQAKESAERAAHAKSEFLAMMSHEIRTPMNGIMGMTDLLADSGLTQEQQEYADIIRTSSDALLRILNDILDYSKIDAGKLVLETEPFDWRPLLGDIHQLFAPKAAEKHIELITELEPGLPERIVGDAVRLRQILLNLIGNAIKFTDTGTVTVSVKAHPQEEPDDLILLFTVQDTGIGIPGEKLDQLFRSFSQLHPGINRKYGGTGLGLAICKKLVQLMGGDIWVESKEGVGSTFHFTLPASSCSKQVDIAGEPEPAGEPDWASAAPSSGSEQLRILVAEDHPVNSQLLVRILKKFGHAVTAVSNGSEAIDAVARGSFDIVFMDVDMPVMDGMRATRHILELLPDDNKPVIIAVTAHVRAEDRKMCLDSGMQDVIRKPYRTQEIQQVLRLWGKPVAK</sequence>
<keyword evidence="8" id="KW-0067">ATP-binding</keyword>
<dbReference type="SMART" id="SM00091">
    <property type="entry name" value="PAS"/>
    <property type="match status" value="4"/>
</dbReference>
<keyword evidence="7 19" id="KW-0418">Kinase</keyword>
<feature type="domain" description="PAC" evidence="18">
    <location>
        <begin position="80"/>
        <end position="131"/>
    </location>
</feature>
<evidence type="ECO:0000256" key="14">
    <source>
        <dbReference type="SAM" id="Coils"/>
    </source>
</evidence>
<evidence type="ECO:0000256" key="10">
    <source>
        <dbReference type="ARBA" id="ARBA00064003"/>
    </source>
</evidence>
<dbReference type="Gene3D" id="3.30.450.20">
    <property type="entry name" value="PAS domain"/>
    <property type="match status" value="4"/>
</dbReference>
<dbReference type="InterPro" id="IPR000700">
    <property type="entry name" value="PAS-assoc_C"/>
</dbReference>
<name>A0A2W1NCL2_PAEXE</name>
<evidence type="ECO:0000259" key="18">
    <source>
        <dbReference type="PROSITE" id="PS50113"/>
    </source>
</evidence>
<evidence type="ECO:0000256" key="4">
    <source>
        <dbReference type="ARBA" id="ARBA00022553"/>
    </source>
</evidence>
<dbReference type="InterPro" id="IPR011006">
    <property type="entry name" value="CheY-like_superfamily"/>
</dbReference>
<dbReference type="Pfam" id="PF13426">
    <property type="entry name" value="PAS_9"/>
    <property type="match status" value="1"/>
</dbReference>
<dbReference type="NCBIfam" id="TIGR00229">
    <property type="entry name" value="sensory_box"/>
    <property type="match status" value="4"/>
</dbReference>
<feature type="coiled-coil region" evidence="14">
    <location>
        <begin position="122"/>
        <end position="149"/>
    </location>
</feature>
<dbReference type="Pfam" id="PF02518">
    <property type="entry name" value="HATPase_c"/>
    <property type="match status" value="1"/>
</dbReference>
<dbReference type="InterPro" id="IPR004358">
    <property type="entry name" value="Sig_transdc_His_kin-like_C"/>
</dbReference>
<dbReference type="GO" id="GO:0000155">
    <property type="term" value="F:phosphorelay sensor kinase activity"/>
    <property type="evidence" value="ECO:0007669"/>
    <property type="project" value="InterPro"/>
</dbReference>
<evidence type="ECO:0000256" key="13">
    <source>
        <dbReference type="PROSITE-ProRule" id="PRU00169"/>
    </source>
</evidence>
<dbReference type="SUPFAM" id="SSF52172">
    <property type="entry name" value="CheY-like"/>
    <property type="match status" value="1"/>
</dbReference>
<feature type="domain" description="PAC" evidence="18">
    <location>
        <begin position="235"/>
        <end position="288"/>
    </location>
</feature>
<dbReference type="CDD" id="cd00130">
    <property type="entry name" value="PAS"/>
    <property type="match status" value="4"/>
</dbReference>
<dbReference type="PROSITE" id="PS50112">
    <property type="entry name" value="PAS"/>
    <property type="match status" value="4"/>
</dbReference>
<dbReference type="InterPro" id="IPR013767">
    <property type="entry name" value="PAS_fold"/>
</dbReference>
<dbReference type="PROSITE" id="PS50113">
    <property type="entry name" value="PAC"/>
    <property type="match status" value="3"/>
</dbReference>
<gene>
    <name evidence="19" type="ORF">CBW46_006965</name>
</gene>
<evidence type="ECO:0000313" key="20">
    <source>
        <dbReference type="Proteomes" id="UP000214746"/>
    </source>
</evidence>
<comment type="subunit">
    <text evidence="10">At low DSF concentrations, interacts with RpfF.</text>
</comment>
<feature type="domain" description="PAS" evidence="17">
    <location>
        <begin position="8"/>
        <end position="51"/>
    </location>
</feature>
<feature type="coiled-coil region" evidence="14">
    <location>
        <begin position="272"/>
        <end position="299"/>
    </location>
</feature>
<feature type="domain" description="Histidine kinase" evidence="15">
    <location>
        <begin position="557"/>
        <end position="779"/>
    </location>
</feature>
<dbReference type="InterPro" id="IPR001789">
    <property type="entry name" value="Sig_transdc_resp-reg_receiver"/>
</dbReference>
<dbReference type="InterPro" id="IPR001610">
    <property type="entry name" value="PAC"/>
</dbReference>
<protein>
    <recommendedName>
        <fullName evidence="12">Circadian input-output histidine kinase CikA</fullName>
        <ecNumber evidence="3">2.7.13.3</ecNumber>
    </recommendedName>
    <alternativeName>
        <fullName evidence="11">Sensory/regulatory protein RpfC</fullName>
    </alternativeName>
</protein>
<dbReference type="SMART" id="SM00448">
    <property type="entry name" value="REC"/>
    <property type="match status" value="1"/>
</dbReference>
<dbReference type="CDD" id="cd16922">
    <property type="entry name" value="HATPase_EvgS-ArcB-TorS-like"/>
    <property type="match status" value="1"/>
</dbReference>
<dbReference type="InterPro" id="IPR013656">
    <property type="entry name" value="PAS_4"/>
</dbReference>
<dbReference type="Pfam" id="PF08448">
    <property type="entry name" value="PAS_4"/>
    <property type="match status" value="1"/>
</dbReference>
<dbReference type="InterPro" id="IPR013655">
    <property type="entry name" value="PAS_fold_3"/>
</dbReference>
<evidence type="ECO:0000256" key="9">
    <source>
        <dbReference type="ARBA" id="ARBA00023012"/>
    </source>
</evidence>
<dbReference type="Pfam" id="PF08447">
    <property type="entry name" value="PAS_3"/>
    <property type="match status" value="1"/>
</dbReference>
<feature type="domain" description="PAS" evidence="17">
    <location>
        <begin position="420"/>
        <end position="457"/>
    </location>
</feature>
<dbReference type="AlphaFoldDB" id="A0A2W1NCL2"/>
<feature type="modified residue" description="4-aspartylphosphate" evidence="13">
    <location>
        <position position="860"/>
    </location>
</feature>
<dbReference type="InterPro" id="IPR003661">
    <property type="entry name" value="HisK_dim/P_dom"/>
</dbReference>
<feature type="domain" description="Response regulatory" evidence="16">
    <location>
        <begin position="811"/>
        <end position="928"/>
    </location>
</feature>
<evidence type="ECO:0000313" key="19">
    <source>
        <dbReference type="EMBL" id="PZE22227.1"/>
    </source>
</evidence>
<dbReference type="FunFam" id="3.30.565.10:FF:000010">
    <property type="entry name" value="Sensor histidine kinase RcsC"/>
    <property type="match status" value="1"/>
</dbReference>
<evidence type="ECO:0000256" key="7">
    <source>
        <dbReference type="ARBA" id="ARBA00022777"/>
    </source>
</evidence>
<dbReference type="Pfam" id="PF00512">
    <property type="entry name" value="HisKA"/>
    <property type="match status" value="1"/>
</dbReference>
<dbReference type="Pfam" id="PF00072">
    <property type="entry name" value="Response_reg"/>
    <property type="match status" value="1"/>
</dbReference>
<feature type="domain" description="PAC" evidence="18">
    <location>
        <begin position="361"/>
        <end position="412"/>
    </location>
</feature>
<dbReference type="SMART" id="SM00387">
    <property type="entry name" value="HATPase_c"/>
    <property type="match status" value="1"/>
</dbReference>
<evidence type="ECO:0000256" key="6">
    <source>
        <dbReference type="ARBA" id="ARBA00022741"/>
    </source>
</evidence>
<feature type="domain" description="PAS" evidence="17">
    <location>
        <begin position="289"/>
        <end position="343"/>
    </location>
</feature>
<dbReference type="Proteomes" id="UP000214746">
    <property type="component" value="Unassembled WGS sequence"/>
</dbReference>
<keyword evidence="9" id="KW-0902">Two-component regulatory system</keyword>
<dbReference type="PRINTS" id="PR00344">
    <property type="entry name" value="BCTRLSENSOR"/>
</dbReference>
<evidence type="ECO:0000259" key="17">
    <source>
        <dbReference type="PROSITE" id="PS50112"/>
    </source>
</evidence>
<evidence type="ECO:0000256" key="1">
    <source>
        <dbReference type="ARBA" id="ARBA00000085"/>
    </source>
</evidence>
<evidence type="ECO:0000256" key="5">
    <source>
        <dbReference type="ARBA" id="ARBA00022679"/>
    </source>
</evidence>
<keyword evidence="4 13" id="KW-0597">Phosphoprotein</keyword>
<dbReference type="SUPFAM" id="SSF55874">
    <property type="entry name" value="ATPase domain of HSP90 chaperone/DNA topoisomerase II/histidine kinase"/>
    <property type="match status" value="1"/>
</dbReference>
<comment type="caution">
    <text evidence="19">The sequence shown here is derived from an EMBL/GenBank/DDBJ whole genome shotgun (WGS) entry which is preliminary data.</text>
</comment>
<dbReference type="PANTHER" id="PTHR45339">
    <property type="entry name" value="HYBRID SIGNAL TRANSDUCTION HISTIDINE KINASE J"/>
    <property type="match status" value="1"/>
</dbReference>
<evidence type="ECO:0000256" key="3">
    <source>
        <dbReference type="ARBA" id="ARBA00012438"/>
    </source>
</evidence>
<dbReference type="InterPro" id="IPR000014">
    <property type="entry name" value="PAS"/>
</dbReference>
<dbReference type="CDD" id="cd17546">
    <property type="entry name" value="REC_hyHK_CKI1_RcsC-like"/>
    <property type="match status" value="1"/>
</dbReference>
<dbReference type="InterPro" id="IPR005467">
    <property type="entry name" value="His_kinase_dom"/>
</dbReference>
<accession>A0A2W1NCL2</accession>
<dbReference type="InterPro" id="IPR003594">
    <property type="entry name" value="HATPase_dom"/>
</dbReference>
<dbReference type="PROSITE" id="PS50110">
    <property type="entry name" value="RESPONSE_REGULATORY"/>
    <property type="match status" value="1"/>
</dbReference>
<evidence type="ECO:0000256" key="11">
    <source>
        <dbReference type="ARBA" id="ARBA00068150"/>
    </source>
</evidence>
<comment type="catalytic activity">
    <reaction evidence="1">
        <text>ATP + protein L-histidine = ADP + protein N-phospho-L-histidine.</text>
        <dbReference type="EC" id="2.7.13.3"/>
    </reaction>
</comment>
<feature type="domain" description="PAS" evidence="17">
    <location>
        <begin position="181"/>
        <end position="232"/>
    </location>
</feature>
<keyword evidence="6" id="KW-0547">Nucleotide-binding</keyword>
<dbReference type="GO" id="GO:0005524">
    <property type="term" value="F:ATP binding"/>
    <property type="evidence" value="ECO:0007669"/>
    <property type="project" value="UniProtKB-KW"/>
</dbReference>
<dbReference type="EMBL" id="NHRJ02000002">
    <property type="protein sequence ID" value="PZE22227.1"/>
    <property type="molecule type" value="Genomic_DNA"/>
</dbReference>
<dbReference type="CDD" id="cd00082">
    <property type="entry name" value="HisKA"/>
    <property type="match status" value="1"/>
</dbReference>
<dbReference type="Gene3D" id="3.40.50.2300">
    <property type="match status" value="1"/>
</dbReference>
<evidence type="ECO:0000256" key="2">
    <source>
        <dbReference type="ARBA" id="ARBA00006402"/>
    </source>
</evidence>
<dbReference type="InterPro" id="IPR036097">
    <property type="entry name" value="HisK_dim/P_sf"/>
</dbReference>
<dbReference type="InterPro" id="IPR035965">
    <property type="entry name" value="PAS-like_dom_sf"/>
</dbReference>
<dbReference type="PROSITE" id="PS50109">
    <property type="entry name" value="HIS_KIN"/>
    <property type="match status" value="1"/>
</dbReference>
<dbReference type="Gene3D" id="1.10.287.130">
    <property type="match status" value="1"/>
</dbReference>
<dbReference type="SUPFAM" id="SSF47384">
    <property type="entry name" value="Homodimeric domain of signal transducing histidine kinase"/>
    <property type="match status" value="1"/>
</dbReference>
<proteinExistence type="inferred from homology"/>
<dbReference type="OrthoDB" id="9815750at2"/>
<evidence type="ECO:0000256" key="8">
    <source>
        <dbReference type="ARBA" id="ARBA00022840"/>
    </source>
</evidence>
<dbReference type="Pfam" id="PF00989">
    <property type="entry name" value="PAS"/>
    <property type="match status" value="1"/>
</dbReference>
<dbReference type="SUPFAM" id="SSF55785">
    <property type="entry name" value="PYP-like sensor domain (PAS domain)"/>
    <property type="match status" value="4"/>
</dbReference>
<dbReference type="GO" id="GO:0006355">
    <property type="term" value="P:regulation of DNA-templated transcription"/>
    <property type="evidence" value="ECO:0007669"/>
    <property type="project" value="InterPro"/>
</dbReference>
<evidence type="ECO:0000256" key="12">
    <source>
        <dbReference type="ARBA" id="ARBA00074306"/>
    </source>
</evidence>
<dbReference type="SMART" id="SM00086">
    <property type="entry name" value="PAC"/>
    <property type="match status" value="4"/>
</dbReference>
<comment type="similarity">
    <text evidence="2">In the N-terminal section; belongs to the phytochrome family.</text>
</comment>
<dbReference type="FunFam" id="1.10.287.130:FF:000002">
    <property type="entry name" value="Two-component osmosensing histidine kinase"/>
    <property type="match status" value="1"/>
</dbReference>
<dbReference type="EC" id="2.7.13.3" evidence="3"/>
<organism evidence="19 20">
    <name type="scientific">Paenibacillus xerothermodurans</name>
    <dbReference type="NCBI Taxonomy" id="1977292"/>
    <lineage>
        <taxon>Bacteria</taxon>
        <taxon>Bacillati</taxon>
        <taxon>Bacillota</taxon>
        <taxon>Bacilli</taxon>
        <taxon>Bacillales</taxon>
        <taxon>Paenibacillaceae</taxon>
        <taxon>Paenibacillus</taxon>
    </lineage>
</organism>
<reference evidence="19" key="1">
    <citation type="submission" date="2018-06" db="EMBL/GenBank/DDBJ databases">
        <title>Paenibacillus xerothermodurans sp. nov. an extremely dry heat resistant spore forming bacterium isolated from the soil of Cape Canaveral, Florida.</title>
        <authorList>
            <person name="Seuylemezian A."/>
            <person name="Kaur N."/>
            <person name="Patil P."/>
            <person name="Patil P."/>
            <person name="Mayilraj S."/>
            <person name="Vaishampayan P."/>
        </authorList>
    </citation>
    <scope>NUCLEOTIDE SEQUENCE [LARGE SCALE GENOMIC DNA]</scope>
    <source>
        <strain evidence="19">ATCC 27380</strain>
    </source>
</reference>
<dbReference type="PANTHER" id="PTHR45339:SF1">
    <property type="entry name" value="HYBRID SIGNAL TRANSDUCTION HISTIDINE KINASE J"/>
    <property type="match status" value="1"/>
</dbReference>
<evidence type="ECO:0000259" key="15">
    <source>
        <dbReference type="PROSITE" id="PS50109"/>
    </source>
</evidence>
<dbReference type="InterPro" id="IPR036890">
    <property type="entry name" value="HATPase_C_sf"/>
</dbReference>